<proteinExistence type="predicted"/>
<dbReference type="EnsemblPlants" id="LPERR01G28180.1">
    <property type="protein sequence ID" value="LPERR01G28180.1"/>
    <property type="gene ID" value="LPERR01G28180"/>
</dbReference>
<dbReference type="Proteomes" id="UP000032180">
    <property type="component" value="Chromosome 1"/>
</dbReference>
<protein>
    <submittedName>
        <fullName evidence="2">Uncharacterized protein</fullName>
    </submittedName>
</protein>
<feature type="compositionally biased region" description="Basic and acidic residues" evidence="1">
    <location>
        <begin position="22"/>
        <end position="31"/>
    </location>
</feature>
<evidence type="ECO:0000313" key="3">
    <source>
        <dbReference type="Proteomes" id="UP000032180"/>
    </source>
</evidence>
<dbReference type="AlphaFoldDB" id="A0A0D9V6C0"/>
<feature type="region of interest" description="Disordered" evidence="1">
    <location>
        <begin position="351"/>
        <end position="401"/>
    </location>
</feature>
<accession>A0A0D9V6C0</accession>
<dbReference type="Gramene" id="LPERR01G28180.2">
    <property type="protein sequence ID" value="LPERR01G28180.2"/>
    <property type="gene ID" value="LPERR01G28180"/>
</dbReference>
<keyword evidence="3" id="KW-1185">Reference proteome</keyword>
<feature type="compositionally biased region" description="Polar residues" evidence="1">
    <location>
        <begin position="663"/>
        <end position="676"/>
    </location>
</feature>
<dbReference type="Gramene" id="LPERR01G28180.1">
    <property type="protein sequence ID" value="LPERR01G28180.1"/>
    <property type="gene ID" value="LPERR01G28180"/>
</dbReference>
<reference evidence="2" key="3">
    <citation type="submission" date="2015-04" db="UniProtKB">
        <authorList>
            <consortium name="EnsemblPlants"/>
        </authorList>
    </citation>
    <scope>IDENTIFICATION</scope>
</reference>
<reference evidence="2 3" key="2">
    <citation type="submission" date="2013-12" db="EMBL/GenBank/DDBJ databases">
        <authorList>
            <person name="Yu Y."/>
            <person name="Lee S."/>
            <person name="de Baynast K."/>
            <person name="Wissotski M."/>
            <person name="Liu L."/>
            <person name="Talag J."/>
            <person name="Goicoechea J."/>
            <person name="Angelova A."/>
            <person name="Jetty R."/>
            <person name="Kudrna D."/>
            <person name="Golser W."/>
            <person name="Rivera L."/>
            <person name="Zhang J."/>
            <person name="Wing R."/>
        </authorList>
    </citation>
    <scope>NUCLEOTIDE SEQUENCE</scope>
</reference>
<reference evidence="2 3" key="1">
    <citation type="submission" date="2012-08" db="EMBL/GenBank/DDBJ databases">
        <title>Oryza genome evolution.</title>
        <authorList>
            <person name="Wing R.A."/>
        </authorList>
    </citation>
    <scope>NUCLEOTIDE SEQUENCE</scope>
</reference>
<organism evidence="2 3">
    <name type="scientific">Leersia perrieri</name>
    <dbReference type="NCBI Taxonomy" id="77586"/>
    <lineage>
        <taxon>Eukaryota</taxon>
        <taxon>Viridiplantae</taxon>
        <taxon>Streptophyta</taxon>
        <taxon>Embryophyta</taxon>
        <taxon>Tracheophyta</taxon>
        <taxon>Spermatophyta</taxon>
        <taxon>Magnoliopsida</taxon>
        <taxon>Liliopsida</taxon>
        <taxon>Poales</taxon>
        <taxon>Poaceae</taxon>
        <taxon>BOP clade</taxon>
        <taxon>Oryzoideae</taxon>
        <taxon>Oryzeae</taxon>
        <taxon>Oryzinae</taxon>
        <taxon>Leersia</taxon>
    </lineage>
</organism>
<feature type="compositionally biased region" description="Basic and acidic residues" evidence="1">
    <location>
        <begin position="351"/>
        <end position="360"/>
    </location>
</feature>
<dbReference type="EnsemblPlants" id="LPERR01G28180.2">
    <property type="protein sequence ID" value="LPERR01G28180.2"/>
    <property type="gene ID" value="LPERR01G28180"/>
</dbReference>
<evidence type="ECO:0000256" key="1">
    <source>
        <dbReference type="SAM" id="MobiDB-lite"/>
    </source>
</evidence>
<feature type="compositionally biased region" description="Polar residues" evidence="1">
    <location>
        <begin position="95"/>
        <end position="113"/>
    </location>
</feature>
<feature type="compositionally biased region" description="Basic and acidic residues" evidence="1">
    <location>
        <begin position="41"/>
        <end position="60"/>
    </location>
</feature>
<evidence type="ECO:0000313" key="2">
    <source>
        <dbReference type="EnsemblPlants" id="LPERR01G28180.1"/>
    </source>
</evidence>
<dbReference type="HOGENOM" id="CLU_372317_0_0_1"/>
<sequence length="697" mass="76980">MGNEMGNNNVTGQQVSEETDQGFDRTIDHLDGSPCLNNTNDKGKNGIKALDKSKLVKDPVKPNGGNEQMVSIKRDSSIKSKDLDDKNKGSLKDYSLTQADYQSSCKPSTQDDGSLNIEETETATNSTETTAPVSTTIKDTTRNKDNPTFVEKIRHVHETTERCEEINIGNSQSLLKENIKGPLEDEKLEMGNDRIGEHTVEKLYQGQTGVLTVENPLMPIQGGSTSSTETITTDYLDADDSDIKEVVIEDEATSRGNSSHVRLEDDTNLKKSKNDVARISEEKEDIYEVSQRATVEDEMGSCEVIDEDKEIHGLKNQDEDTSGALDIGEAISAFQPSLTDTSATNVKELERHEVNKKGDDIAGEIPDSLTGTHTEQERGVKATGVKDPPDNSSEESDSTHDVVSLVEVNGKDYSGLNSFLPYHLPIVNEEKVQTEIREGLFRPSSPLQVIEDFHKRDKKVDNPYNNEETIISTYEVKPANIQDTQDASQFDKPQQMLLEEPELVKFENSGIGSSCMQLVENSSKTGIFFPHGSKQEKDSASTTVIDFISKPNPENVMVPSPRRDVSEETPLLQMVDNMSSFSFSNEQHSKVVECIPMTSISLMQVKDDANKEYEKSPLLSPREQQGGDFVEPNHSVRNKKPIQSLMTGESVGMRSPFKEQELVPNNSTMVSSPTSKGKQKPRSSLFASCMCCATATN</sequence>
<feature type="region of interest" description="Disordered" evidence="1">
    <location>
        <begin position="654"/>
        <end position="683"/>
    </location>
</feature>
<feature type="compositionally biased region" description="Basic and acidic residues" evidence="1">
    <location>
        <begin position="72"/>
        <end position="91"/>
    </location>
</feature>
<feature type="compositionally biased region" description="Polar residues" evidence="1">
    <location>
        <begin position="1"/>
        <end position="16"/>
    </location>
</feature>
<dbReference type="eggNOG" id="ENOG502R5IQ">
    <property type="taxonomic scope" value="Eukaryota"/>
</dbReference>
<name>A0A0D9V6C0_9ORYZ</name>
<feature type="region of interest" description="Disordered" evidence="1">
    <location>
        <begin position="1"/>
        <end position="146"/>
    </location>
</feature>